<keyword evidence="6" id="KW-0145">Chemotaxis</keyword>
<evidence type="ECO:0000256" key="4">
    <source>
        <dbReference type="ARBA" id="ARBA00022448"/>
    </source>
</evidence>
<keyword evidence="11" id="KW-0282">Flagellum</keyword>
<keyword evidence="11" id="KW-0966">Cell projection</keyword>
<evidence type="ECO:0000256" key="3">
    <source>
        <dbReference type="ARBA" id="ARBA00020392"/>
    </source>
</evidence>
<gene>
    <name evidence="11" type="primary">fliJ</name>
    <name evidence="11" type="ORF">AOC33_00170</name>
</gene>
<dbReference type="GO" id="GO:0044781">
    <property type="term" value="P:bacterial-type flagellum organization"/>
    <property type="evidence" value="ECO:0007669"/>
    <property type="project" value="UniProtKB-KW"/>
</dbReference>
<evidence type="ECO:0000256" key="7">
    <source>
        <dbReference type="ARBA" id="ARBA00022795"/>
    </source>
</evidence>
<evidence type="ECO:0000256" key="6">
    <source>
        <dbReference type="ARBA" id="ARBA00022500"/>
    </source>
</evidence>
<evidence type="ECO:0000256" key="2">
    <source>
        <dbReference type="ARBA" id="ARBA00010004"/>
    </source>
</evidence>
<keyword evidence="9" id="KW-0472">Membrane</keyword>
<dbReference type="PANTHER" id="PTHR38786">
    <property type="entry name" value="FLAGELLAR FLIJ PROTEIN"/>
    <property type="match status" value="1"/>
</dbReference>
<dbReference type="InterPro" id="IPR012823">
    <property type="entry name" value="Flagell_FliJ"/>
</dbReference>
<evidence type="ECO:0000256" key="9">
    <source>
        <dbReference type="ARBA" id="ARBA00023136"/>
    </source>
</evidence>
<dbReference type="EMBL" id="NJGG01000001">
    <property type="protein sequence ID" value="OXL15554.1"/>
    <property type="molecule type" value="Genomic_DNA"/>
</dbReference>
<dbReference type="GO" id="GO:0006935">
    <property type="term" value="P:chemotaxis"/>
    <property type="evidence" value="ECO:0007669"/>
    <property type="project" value="UniProtKB-KW"/>
</dbReference>
<proteinExistence type="inferred from homology"/>
<evidence type="ECO:0000313" key="12">
    <source>
        <dbReference type="Proteomes" id="UP000215188"/>
    </source>
</evidence>
<evidence type="ECO:0000256" key="10">
    <source>
        <dbReference type="ARBA" id="ARBA00023225"/>
    </source>
</evidence>
<dbReference type="InterPro" id="IPR052570">
    <property type="entry name" value="FliJ"/>
</dbReference>
<dbReference type="GO" id="GO:0015031">
    <property type="term" value="P:protein transport"/>
    <property type="evidence" value="ECO:0007669"/>
    <property type="project" value="UniProtKB-KW"/>
</dbReference>
<keyword evidence="12" id="KW-1185">Reference proteome</keyword>
<dbReference type="Pfam" id="PF02050">
    <property type="entry name" value="FliJ"/>
    <property type="match status" value="1"/>
</dbReference>
<reference evidence="11 12" key="1">
    <citation type="submission" date="2017-06" db="EMBL/GenBank/DDBJ databases">
        <title>Reclassification of a Polynucleobacter cosmopolitanus strain isolated from tropical Lake Victoria as Polynucleobacter victoriensis comb. nov.</title>
        <authorList>
            <person name="Hahn M.W."/>
        </authorList>
    </citation>
    <scope>NUCLEOTIDE SEQUENCE [LARGE SCALE GENOMIC DNA]</scope>
    <source>
        <strain evidence="11 12">MWH-MoIso2</strain>
    </source>
</reference>
<keyword evidence="7" id="KW-1005">Bacterial flagellum biogenesis</keyword>
<sequence length="143" mass="16319">MNPSVIQLLIDLADQKAKAASIALASALKNEQSSKEKSNTLYQFANQYEDNLSQKALSGISISEYRNTRQFITNIEKIAVQQSAYIQFAKDAVTQRQADFREIEKKRLIYEILQKKQIKLTTARANQREQANSDELSVMRKGF</sequence>
<comment type="similarity">
    <text evidence="2">Belongs to the FliJ family.</text>
</comment>
<keyword evidence="5" id="KW-1003">Cell membrane</keyword>
<dbReference type="GO" id="GO:0009288">
    <property type="term" value="C:bacterial-type flagellum"/>
    <property type="evidence" value="ECO:0007669"/>
    <property type="project" value="InterPro"/>
</dbReference>
<evidence type="ECO:0000313" key="11">
    <source>
        <dbReference type="EMBL" id="OXL15554.1"/>
    </source>
</evidence>
<keyword evidence="11" id="KW-0969">Cilium</keyword>
<dbReference type="NCBIfam" id="TIGR02473">
    <property type="entry name" value="flagell_FliJ"/>
    <property type="match status" value="1"/>
</dbReference>
<evidence type="ECO:0000256" key="5">
    <source>
        <dbReference type="ARBA" id="ARBA00022475"/>
    </source>
</evidence>
<evidence type="ECO:0000256" key="1">
    <source>
        <dbReference type="ARBA" id="ARBA00004413"/>
    </source>
</evidence>
<comment type="caution">
    <text evidence="11">The sequence shown here is derived from an EMBL/GenBank/DDBJ whole genome shotgun (WGS) entry which is preliminary data.</text>
</comment>
<comment type="subcellular location">
    <subcellularLocation>
        <location evidence="1">Cell membrane</location>
        <topology evidence="1">Peripheral membrane protein</topology>
        <orientation evidence="1">Cytoplasmic side</orientation>
    </subcellularLocation>
</comment>
<dbReference type="PANTHER" id="PTHR38786:SF1">
    <property type="entry name" value="FLAGELLAR FLIJ PROTEIN"/>
    <property type="match status" value="1"/>
</dbReference>
<keyword evidence="8" id="KW-0653">Protein transport</keyword>
<protein>
    <recommendedName>
        <fullName evidence="3">Flagellar FliJ protein</fullName>
    </recommendedName>
</protein>
<dbReference type="InterPro" id="IPR053716">
    <property type="entry name" value="Flag_assembly_chemotaxis_eff"/>
</dbReference>
<dbReference type="GO" id="GO:0005886">
    <property type="term" value="C:plasma membrane"/>
    <property type="evidence" value="ECO:0007669"/>
    <property type="project" value="UniProtKB-SubCell"/>
</dbReference>
<name>A0A229FUD5_9BURK</name>
<dbReference type="Gene3D" id="1.10.287.1700">
    <property type="match status" value="1"/>
</dbReference>
<keyword evidence="4" id="KW-0813">Transport</keyword>
<organism evidence="11 12">
    <name type="scientific">Polynucleobacter cosmopolitanus</name>
    <dbReference type="NCBI Taxonomy" id="351345"/>
    <lineage>
        <taxon>Bacteria</taxon>
        <taxon>Pseudomonadati</taxon>
        <taxon>Pseudomonadota</taxon>
        <taxon>Betaproteobacteria</taxon>
        <taxon>Burkholderiales</taxon>
        <taxon>Burkholderiaceae</taxon>
        <taxon>Polynucleobacter</taxon>
    </lineage>
</organism>
<dbReference type="GO" id="GO:0071973">
    <property type="term" value="P:bacterial-type flagellum-dependent cell motility"/>
    <property type="evidence" value="ECO:0007669"/>
    <property type="project" value="InterPro"/>
</dbReference>
<keyword evidence="10" id="KW-1006">Bacterial flagellum protein export</keyword>
<dbReference type="Proteomes" id="UP000215188">
    <property type="component" value="Unassembled WGS sequence"/>
</dbReference>
<dbReference type="RefSeq" id="WP_089514593.1">
    <property type="nucleotide sequence ID" value="NZ_NJGG01000001.1"/>
</dbReference>
<dbReference type="AlphaFoldDB" id="A0A229FUD5"/>
<evidence type="ECO:0000256" key="8">
    <source>
        <dbReference type="ARBA" id="ARBA00022927"/>
    </source>
</evidence>
<dbReference type="OrthoDB" id="6465096at2"/>
<accession>A0A229FUD5</accession>